<dbReference type="OrthoDB" id="8772152at2"/>
<dbReference type="AlphaFoldDB" id="A0A2P1NNA4"/>
<dbReference type="GO" id="GO:0016887">
    <property type="term" value="F:ATP hydrolysis activity"/>
    <property type="evidence" value="ECO:0007669"/>
    <property type="project" value="InterPro"/>
</dbReference>
<dbReference type="PANTHER" id="PTHR43158">
    <property type="entry name" value="SKFA PEPTIDE EXPORT ATP-BINDING PROTEIN SKFE"/>
    <property type="match status" value="1"/>
</dbReference>
<dbReference type="KEGG" id="melm:C7H73_13295"/>
<dbReference type="SUPFAM" id="SSF52540">
    <property type="entry name" value="P-loop containing nucleoside triphosphate hydrolases"/>
    <property type="match status" value="1"/>
</dbReference>
<evidence type="ECO:0000259" key="3">
    <source>
        <dbReference type="PROSITE" id="PS50893"/>
    </source>
</evidence>
<keyword evidence="1" id="KW-0547">Nucleotide-binding</keyword>
<evidence type="ECO:0000313" key="4">
    <source>
        <dbReference type="EMBL" id="AVP58544.1"/>
    </source>
</evidence>
<name>A0A2P1NNA4_9BURK</name>
<feature type="domain" description="ABC transporter" evidence="3">
    <location>
        <begin position="24"/>
        <end position="224"/>
    </location>
</feature>
<dbReference type="InterPro" id="IPR027417">
    <property type="entry name" value="P-loop_NTPase"/>
</dbReference>
<evidence type="ECO:0000256" key="1">
    <source>
        <dbReference type="ARBA" id="ARBA00022741"/>
    </source>
</evidence>
<dbReference type="EMBL" id="CP027792">
    <property type="protein sequence ID" value="AVP58544.1"/>
    <property type="molecule type" value="Genomic_DNA"/>
</dbReference>
<sequence>MASSTAEPQNPSVTDAAVAPPFVLAAHAVDFGFPGVSILRGWSQRLPPGLTLVLSDESAGKTSVLRLLAGELAPAAGRLQLNGREHGSAAYRREVFWRDPRDAWPQGMTPLAWSAALAAECPRWSGAAWQRHVEGFALQPHLEKAMFQLSTGSQRKVLLAGALASGAPLTLIDEPVAALDRASITYLRAALQDCAAPDAGRAIVVAHYDDLDGLPWQCTVALGTP</sequence>
<reference evidence="5" key="1">
    <citation type="submission" date="2018-03" db="EMBL/GenBank/DDBJ databases">
        <title>Genome sequencing of Melaminivora sp. strain SC2-7.</title>
        <authorList>
            <person name="Kim S.-J."/>
            <person name="Heo J."/>
            <person name="Ahn J.-H."/>
            <person name="Kwon S.-W."/>
        </authorList>
    </citation>
    <scope>NUCLEOTIDE SEQUENCE [LARGE SCALE GENOMIC DNA]</scope>
    <source>
        <strain evidence="5">SC2-7</strain>
    </source>
</reference>
<dbReference type="Proteomes" id="UP000241829">
    <property type="component" value="Chromosome"/>
</dbReference>
<evidence type="ECO:0000256" key="2">
    <source>
        <dbReference type="ARBA" id="ARBA00022840"/>
    </source>
</evidence>
<gene>
    <name evidence="4" type="ORF">C7H73_13295</name>
</gene>
<keyword evidence="5" id="KW-1185">Reference proteome</keyword>
<dbReference type="Gene3D" id="3.40.50.300">
    <property type="entry name" value="P-loop containing nucleotide triphosphate hydrolases"/>
    <property type="match status" value="1"/>
</dbReference>
<protein>
    <submittedName>
        <fullName evidence="4">ABC transporter ATP-binding protein</fullName>
    </submittedName>
</protein>
<dbReference type="Pfam" id="PF00005">
    <property type="entry name" value="ABC_tran"/>
    <property type="match status" value="1"/>
</dbReference>
<organism evidence="4 5">
    <name type="scientific">Pulveribacter suum</name>
    <dbReference type="NCBI Taxonomy" id="2116657"/>
    <lineage>
        <taxon>Bacteria</taxon>
        <taxon>Pseudomonadati</taxon>
        <taxon>Pseudomonadota</taxon>
        <taxon>Betaproteobacteria</taxon>
        <taxon>Burkholderiales</taxon>
        <taxon>Comamonadaceae</taxon>
        <taxon>Pulveribacter</taxon>
    </lineage>
</organism>
<dbReference type="PROSITE" id="PS50893">
    <property type="entry name" value="ABC_TRANSPORTER_2"/>
    <property type="match status" value="1"/>
</dbReference>
<proteinExistence type="predicted"/>
<keyword evidence="2 4" id="KW-0067">ATP-binding</keyword>
<dbReference type="PANTHER" id="PTHR43158:SF2">
    <property type="entry name" value="SKFA PEPTIDE EXPORT ATP-BINDING PROTEIN SKFE"/>
    <property type="match status" value="1"/>
</dbReference>
<accession>A0A2P1NNA4</accession>
<dbReference type="RefSeq" id="WP_106847093.1">
    <property type="nucleotide sequence ID" value="NZ_CP027792.1"/>
</dbReference>
<evidence type="ECO:0000313" key="5">
    <source>
        <dbReference type="Proteomes" id="UP000241829"/>
    </source>
</evidence>
<dbReference type="InterPro" id="IPR003439">
    <property type="entry name" value="ABC_transporter-like_ATP-bd"/>
</dbReference>
<dbReference type="GO" id="GO:0005524">
    <property type="term" value="F:ATP binding"/>
    <property type="evidence" value="ECO:0007669"/>
    <property type="project" value="UniProtKB-KW"/>
</dbReference>